<feature type="region of interest" description="Disordered" evidence="1">
    <location>
        <begin position="55"/>
        <end position="108"/>
    </location>
</feature>
<gene>
    <name evidence="2" type="ORF">CMEL01_16313</name>
</gene>
<dbReference type="EMBL" id="MLGG01000019">
    <property type="protein sequence ID" value="KAK1456635.1"/>
    <property type="molecule type" value="Genomic_DNA"/>
</dbReference>
<keyword evidence="3" id="KW-1185">Reference proteome</keyword>
<name>A0AAI9UIH8_9PEZI</name>
<reference evidence="2 3" key="1">
    <citation type="submission" date="2016-10" db="EMBL/GenBank/DDBJ databases">
        <title>The genome sequence of Colletotrichum fioriniae PJ7.</title>
        <authorList>
            <person name="Baroncelli R."/>
        </authorList>
    </citation>
    <scope>NUCLEOTIDE SEQUENCE [LARGE SCALE GENOMIC DNA]</scope>
    <source>
        <strain evidence="2">Col 31</strain>
    </source>
</reference>
<evidence type="ECO:0000256" key="1">
    <source>
        <dbReference type="SAM" id="MobiDB-lite"/>
    </source>
</evidence>
<feature type="region of interest" description="Disordered" evidence="1">
    <location>
        <begin position="1"/>
        <end position="35"/>
    </location>
</feature>
<evidence type="ECO:0000313" key="3">
    <source>
        <dbReference type="Proteomes" id="UP001239795"/>
    </source>
</evidence>
<protein>
    <submittedName>
        <fullName evidence="2">Uncharacterized protein</fullName>
    </submittedName>
</protein>
<organism evidence="2 3">
    <name type="scientific">Colletotrichum melonis</name>
    <dbReference type="NCBI Taxonomy" id="1209925"/>
    <lineage>
        <taxon>Eukaryota</taxon>
        <taxon>Fungi</taxon>
        <taxon>Dikarya</taxon>
        <taxon>Ascomycota</taxon>
        <taxon>Pezizomycotina</taxon>
        <taxon>Sordariomycetes</taxon>
        <taxon>Hypocreomycetidae</taxon>
        <taxon>Glomerellales</taxon>
        <taxon>Glomerellaceae</taxon>
        <taxon>Colletotrichum</taxon>
        <taxon>Colletotrichum acutatum species complex</taxon>
    </lineage>
</organism>
<evidence type="ECO:0000313" key="2">
    <source>
        <dbReference type="EMBL" id="KAK1456635.1"/>
    </source>
</evidence>
<dbReference type="AlphaFoldDB" id="A0AAI9UIH8"/>
<dbReference type="Proteomes" id="UP001239795">
    <property type="component" value="Unassembled WGS sequence"/>
</dbReference>
<accession>A0AAI9UIH8</accession>
<sequence length="108" mass="11573">MSRSPPSGTPQPPACKPQNPTELPPPYEGPYKHAGYLSESPLHLALLVTVGVNKARNCGSQSPGRGDDKPQSGAMSTPPRIAVPRLWPAFQARVSQADRPDEEEQPPP</sequence>
<proteinExistence type="predicted"/>
<comment type="caution">
    <text evidence="2">The sequence shown here is derived from an EMBL/GenBank/DDBJ whole genome shotgun (WGS) entry which is preliminary data.</text>
</comment>